<dbReference type="Pfam" id="PF00271">
    <property type="entry name" value="Helicase_C"/>
    <property type="match status" value="1"/>
</dbReference>
<feature type="region of interest" description="Disordered" evidence="4">
    <location>
        <begin position="1"/>
        <end position="30"/>
    </location>
</feature>
<keyword evidence="7" id="KW-1185">Reference proteome</keyword>
<evidence type="ECO:0000256" key="2">
    <source>
        <dbReference type="ARBA" id="ARBA00022801"/>
    </source>
</evidence>
<dbReference type="OrthoDB" id="448448at2759"/>
<dbReference type="InterPro" id="IPR038718">
    <property type="entry name" value="SNF2-like_sf"/>
</dbReference>
<feature type="domain" description="Helicase ATP-binding" evidence="5">
    <location>
        <begin position="220"/>
        <end position="408"/>
    </location>
</feature>
<evidence type="ECO:0000313" key="7">
    <source>
        <dbReference type="Proteomes" id="UP001165740"/>
    </source>
</evidence>
<evidence type="ECO:0000259" key="5">
    <source>
        <dbReference type="PROSITE" id="PS51192"/>
    </source>
</evidence>
<feature type="region of interest" description="Disordered" evidence="4">
    <location>
        <begin position="1056"/>
        <end position="1083"/>
    </location>
</feature>
<feature type="compositionally biased region" description="Polar residues" evidence="4">
    <location>
        <begin position="854"/>
        <end position="872"/>
    </location>
</feature>
<dbReference type="Gene3D" id="3.40.50.300">
    <property type="entry name" value="P-loop containing nucleotide triphosphate hydrolases"/>
    <property type="match status" value="1"/>
</dbReference>
<evidence type="ECO:0000313" key="8">
    <source>
        <dbReference type="RefSeq" id="XP_055886125.1"/>
    </source>
</evidence>
<dbReference type="InterPro" id="IPR001650">
    <property type="entry name" value="Helicase_C-like"/>
</dbReference>
<dbReference type="SMART" id="SM00487">
    <property type="entry name" value="DEXDc"/>
    <property type="match status" value="1"/>
</dbReference>
<evidence type="ECO:0000256" key="4">
    <source>
        <dbReference type="SAM" id="MobiDB-lite"/>
    </source>
</evidence>
<evidence type="ECO:0000256" key="1">
    <source>
        <dbReference type="ARBA" id="ARBA00004123"/>
    </source>
</evidence>
<feature type="region of interest" description="Disordered" evidence="4">
    <location>
        <begin position="106"/>
        <end position="138"/>
    </location>
</feature>
<evidence type="ECO:0000313" key="10">
    <source>
        <dbReference type="RefSeq" id="XP_055886127.1"/>
    </source>
</evidence>
<dbReference type="InterPro" id="IPR050496">
    <property type="entry name" value="SNF2_RAD54_helicase_repair"/>
</dbReference>
<dbReference type="GO" id="GO:0016787">
    <property type="term" value="F:hydrolase activity"/>
    <property type="evidence" value="ECO:0007669"/>
    <property type="project" value="UniProtKB-KW"/>
</dbReference>
<dbReference type="FunFam" id="3.40.50.10810:FF:000019">
    <property type="entry name" value="DNA excision repair protein ERCC-6-like 2 isoform X1"/>
    <property type="match status" value="1"/>
</dbReference>
<dbReference type="RefSeq" id="XP_055886127.1">
    <property type="nucleotide sequence ID" value="XM_056030152.1"/>
</dbReference>
<feature type="region of interest" description="Disordered" evidence="4">
    <location>
        <begin position="809"/>
        <end position="832"/>
    </location>
</feature>
<keyword evidence="2" id="KW-0378">Hydrolase</keyword>
<proteinExistence type="predicted"/>
<evidence type="ECO:0000256" key="3">
    <source>
        <dbReference type="ARBA" id="ARBA00023242"/>
    </source>
</evidence>
<dbReference type="GO" id="GO:0005524">
    <property type="term" value="F:ATP binding"/>
    <property type="evidence" value="ECO:0007669"/>
    <property type="project" value="InterPro"/>
</dbReference>
<feature type="compositionally biased region" description="Basic and acidic residues" evidence="4">
    <location>
        <begin position="118"/>
        <end position="131"/>
    </location>
</feature>
<organism evidence="7 8">
    <name type="scientific">Biomphalaria glabrata</name>
    <name type="common">Bloodfluke planorb</name>
    <name type="synonym">Freshwater snail</name>
    <dbReference type="NCBI Taxonomy" id="6526"/>
    <lineage>
        <taxon>Eukaryota</taxon>
        <taxon>Metazoa</taxon>
        <taxon>Spiralia</taxon>
        <taxon>Lophotrochozoa</taxon>
        <taxon>Mollusca</taxon>
        <taxon>Gastropoda</taxon>
        <taxon>Heterobranchia</taxon>
        <taxon>Euthyneura</taxon>
        <taxon>Panpulmonata</taxon>
        <taxon>Hygrophila</taxon>
        <taxon>Lymnaeoidea</taxon>
        <taxon>Planorbidae</taxon>
        <taxon>Biomphalaria</taxon>
    </lineage>
</organism>
<feature type="region of interest" description="Disordered" evidence="4">
    <location>
        <begin position="1340"/>
        <end position="1367"/>
    </location>
</feature>
<feature type="compositionally biased region" description="Acidic residues" evidence="4">
    <location>
        <begin position="817"/>
        <end position="832"/>
    </location>
</feature>
<feature type="compositionally biased region" description="Polar residues" evidence="4">
    <location>
        <begin position="14"/>
        <end position="25"/>
    </location>
</feature>
<keyword evidence="3" id="KW-0539">Nucleus</keyword>
<dbReference type="InterPro" id="IPR057931">
    <property type="entry name" value="RHH_ERCC6L2"/>
</dbReference>
<dbReference type="PANTHER" id="PTHR45629">
    <property type="entry name" value="SNF2/RAD54 FAMILY MEMBER"/>
    <property type="match status" value="1"/>
</dbReference>
<dbReference type="Proteomes" id="UP001165740">
    <property type="component" value="Chromosome 5"/>
</dbReference>
<evidence type="ECO:0000259" key="6">
    <source>
        <dbReference type="PROSITE" id="PS51194"/>
    </source>
</evidence>
<dbReference type="InterPro" id="IPR000330">
    <property type="entry name" value="SNF2_N"/>
</dbReference>
<comment type="subcellular location">
    <subcellularLocation>
        <location evidence="1">Nucleus</location>
    </subcellularLocation>
</comment>
<feature type="region of interest" description="Disordered" evidence="4">
    <location>
        <begin position="943"/>
        <end position="1002"/>
    </location>
</feature>
<dbReference type="PANTHER" id="PTHR45629:SF7">
    <property type="entry name" value="DNA EXCISION REPAIR PROTEIN ERCC-6-RELATED"/>
    <property type="match status" value="1"/>
</dbReference>
<feature type="compositionally biased region" description="Low complexity" evidence="4">
    <location>
        <begin position="1218"/>
        <end position="1229"/>
    </location>
</feature>
<evidence type="ECO:0000313" key="9">
    <source>
        <dbReference type="RefSeq" id="XP_055886126.1"/>
    </source>
</evidence>
<feature type="compositionally biased region" description="Polar residues" evidence="4">
    <location>
        <begin position="957"/>
        <end position="966"/>
    </location>
</feature>
<dbReference type="SMART" id="SM00490">
    <property type="entry name" value="HELICc"/>
    <property type="match status" value="1"/>
</dbReference>
<dbReference type="RefSeq" id="XP_055886126.1">
    <property type="nucleotide sequence ID" value="XM_056030151.1"/>
</dbReference>
<dbReference type="InterPro" id="IPR014001">
    <property type="entry name" value="Helicase_ATP-bd"/>
</dbReference>
<sequence length="1500" mass="169110">MSFTGIQNEHEDSQFNTQESHSSNLFMPLHGQEDLSRLREKFKYDSDSSDNEKALMSLGRVSQWKPIKSTQWLSSHSPLKKSSAGVRTRKNKPKVGCTLKVSSSGANITKSSPVTSYKEQEELKMDSRSETRNQSSSSCVMITDSPTVLNNGREANDVDLGNQEDDFWDGFSLAETEKPKLSVPPLSPKVNFQLDSQVAVPAPTNQYLRDYQREGVQFLYQHYINRTGAILADDMGLGKTIQVIGFLSAVLGKQGNKNDTLKMIPKFIKKMSGHLTDSPPNRKCKPFLIIGPSAVVYNWLDELNTWGYFIVRKFHGSDKDVCLSDLKKGKLEIVVTTFETYRDNLVSLNQIEWEAVFVDEVHKIKGVKSQVTLALKEINTPCRFGLTGTVLQNNLTELWSLLDWAQPGVLGTLPQFENDFIDVIELGQRQDATKRELAQARKQKDKFAKIRKTLMLRRTKALIADQLPTKDDMVVLCKLTDFQVSIYKAILGHPDMYLILHSDEPCDCDSGKSRASCCYKRASDGTKIWSMIFSFMHLLLKAANHIALLIPNNNKLNDKQARLAMSVCELAFRDHPHFVEQTSTASFRTLSDAKYCGKIKILEGLLSVFEQNHDKVLIFSYSTKLLDILEQYIIAKGHEYRRIDGKVSSLCRRNIVIQFNKDPNLFLCLISTKAGGLGLNMTAANRVIIFDPNWNPSHDLQAQDRAYRLGQCRDVQVFRLVSAGTIEENIYLRQIYKQQLDEVVIGTGNARRYFNGIQGDKENPGELFGIKNMFSLRPENSSLTLDIFKRNEKIEKALAGYDITKYIPSKEELSQQQEEDSDDTEVEEISFDSEAEKKEEELFYKNLFGSRDTSTFQTSPVQASIPETSPGKQGSVDLVADESDEEFSLIPKLHSTKVTPARSTEQRSLQALSGHHDLLSKLSKCPETSVPVSHQIICEQAADGDYSTNHDEDLKQDQSSSRNTLRIHTGLQDPTRSSRSTSKIKTVAKKPMSGSSKEGKQKFTSIKSVLKKNGALHTLKNNQVVGSSRAEDHMTRCAIEDVFLKHINTQVPAVQCEPYSQHEEPKKRSRKNNKVTKETKPDVNRKRTIQKGHVTVIVGQTPNAILRQQWSMLCKSRGVDSHELARYILQSTQQDRLNILHEFYQQQFPDLEDTVSELYKTETIGGEIENKTNYFSDKNKTSHQEGISLIDSSQEMPAMLLDMSTLASESQGPLPQPAAQESVSASVAVKTKVRQSKTLTGSQTRKGRGRATQSASKHGNTHKSSFVKETCLHAAMDVSVNPAGKQIAVRASNSKVSEDTLTKQSCDDPFPHTFEKSRNSEKTLNKQRCNVAKVLDDIFQSSDDESEKQKSFDEKMNQHLASPGKDTKSISHLNDSCHSLDFLSKHSQENEFEFLIQRKCKSKNKEEHYSTTEKKETNLQLLHLNDSCSSLDFLSKNSQGTDASKRTCKTKSFEKHESCDIKKLKTSFQRTESYLDVDDLDDFNFDKMTATPLDGSESLF</sequence>
<dbReference type="InterPro" id="IPR027417">
    <property type="entry name" value="P-loop_NTPase"/>
</dbReference>
<feature type="region of interest" description="Disordered" evidence="4">
    <location>
        <begin position="1206"/>
        <end position="1266"/>
    </location>
</feature>
<dbReference type="OMA" id="WANPDCL"/>
<dbReference type="InterPro" id="IPR049730">
    <property type="entry name" value="SNF2/RAD54-like_C"/>
</dbReference>
<gene>
    <name evidence="8 9 10" type="primary">LOC106062703</name>
</gene>
<name>A0A9W3AFP9_BIOGL</name>
<accession>A0A9W3AFP9</accession>
<protein>
    <submittedName>
        <fullName evidence="8 9">DNA excision repair protein ERCC-6-like 2 isoform X1</fullName>
    </submittedName>
</protein>
<feature type="domain" description="Helicase C-terminal" evidence="6">
    <location>
        <begin position="600"/>
        <end position="751"/>
    </location>
</feature>
<feature type="region of interest" description="Disordered" evidence="4">
    <location>
        <begin position="854"/>
        <end position="876"/>
    </location>
</feature>
<dbReference type="SUPFAM" id="SSF52540">
    <property type="entry name" value="P-loop containing nucleoside triphosphate hydrolases"/>
    <property type="match status" value="2"/>
</dbReference>
<dbReference type="Pfam" id="PF25806">
    <property type="entry name" value="RHH_ERCC6L2"/>
    <property type="match status" value="1"/>
</dbReference>
<feature type="compositionally biased region" description="Basic and acidic residues" evidence="4">
    <location>
        <begin position="1347"/>
        <end position="1357"/>
    </location>
</feature>
<reference evidence="8 9" key="1">
    <citation type="submission" date="2025-04" db="UniProtKB">
        <authorList>
            <consortium name="RefSeq"/>
        </authorList>
    </citation>
    <scope>IDENTIFICATION</scope>
</reference>
<dbReference type="RefSeq" id="XP_055886125.1">
    <property type="nucleotide sequence ID" value="XM_056030150.1"/>
</dbReference>
<dbReference type="CDD" id="cd18793">
    <property type="entry name" value="SF2_C_SNF"/>
    <property type="match status" value="1"/>
</dbReference>
<feature type="compositionally biased region" description="Polar residues" evidence="4">
    <location>
        <begin position="1251"/>
        <end position="1264"/>
    </location>
</feature>
<dbReference type="Gene3D" id="3.40.50.10810">
    <property type="entry name" value="Tandem AAA-ATPase domain"/>
    <property type="match status" value="1"/>
</dbReference>
<dbReference type="GeneID" id="106062703"/>
<feature type="compositionally biased region" description="Polar residues" evidence="4">
    <location>
        <begin position="106"/>
        <end position="117"/>
    </location>
</feature>
<dbReference type="GO" id="GO:0005634">
    <property type="term" value="C:nucleus"/>
    <property type="evidence" value="ECO:0007669"/>
    <property type="project" value="UniProtKB-SubCell"/>
</dbReference>
<dbReference type="Pfam" id="PF00176">
    <property type="entry name" value="SNF2-rel_dom"/>
    <property type="match status" value="1"/>
</dbReference>
<dbReference type="PROSITE" id="PS51192">
    <property type="entry name" value="HELICASE_ATP_BIND_1"/>
    <property type="match status" value="1"/>
</dbReference>
<dbReference type="PROSITE" id="PS51194">
    <property type="entry name" value="HELICASE_CTER"/>
    <property type="match status" value="1"/>
</dbReference>